<evidence type="ECO:0000313" key="3">
    <source>
        <dbReference type="EMBL" id="KAK8534128.1"/>
    </source>
</evidence>
<dbReference type="Pfam" id="PF03407">
    <property type="entry name" value="Nucleotid_trans"/>
    <property type="match status" value="1"/>
</dbReference>
<keyword evidence="1" id="KW-1133">Transmembrane helix</keyword>
<keyword evidence="1" id="KW-0812">Transmembrane</keyword>
<dbReference type="PANTHER" id="PTHR46038">
    <property type="entry name" value="EXPRESSED PROTEIN-RELATED"/>
    <property type="match status" value="1"/>
</dbReference>
<dbReference type="InterPro" id="IPR005069">
    <property type="entry name" value="Nucl-diP-sugar_transferase"/>
</dbReference>
<evidence type="ECO:0000256" key="1">
    <source>
        <dbReference type="SAM" id="Phobius"/>
    </source>
</evidence>
<gene>
    <name evidence="3" type="ORF">V6N12_047524</name>
</gene>
<comment type="caution">
    <text evidence="3">The sequence shown here is derived from an EMBL/GenBank/DDBJ whole genome shotgun (WGS) entry which is preliminary data.</text>
</comment>
<evidence type="ECO:0000259" key="2">
    <source>
        <dbReference type="Pfam" id="PF03407"/>
    </source>
</evidence>
<keyword evidence="1" id="KW-0472">Membrane</keyword>
<dbReference type="PANTHER" id="PTHR46038:SF37">
    <property type="entry name" value="GLYCOSYLTRANSFERASE"/>
    <property type="match status" value="1"/>
</dbReference>
<dbReference type="EMBL" id="JBBPBM010000032">
    <property type="protein sequence ID" value="KAK8534128.1"/>
    <property type="molecule type" value="Genomic_DNA"/>
</dbReference>
<keyword evidence="4" id="KW-1185">Reference proteome</keyword>
<dbReference type="Proteomes" id="UP001472677">
    <property type="component" value="Unassembled WGS sequence"/>
</dbReference>
<evidence type="ECO:0000313" key="4">
    <source>
        <dbReference type="Proteomes" id="UP001472677"/>
    </source>
</evidence>
<feature type="domain" description="Nucleotide-diphospho-sugar transferase" evidence="2">
    <location>
        <begin position="104"/>
        <end position="301"/>
    </location>
</feature>
<organism evidence="3 4">
    <name type="scientific">Hibiscus sabdariffa</name>
    <name type="common">roselle</name>
    <dbReference type="NCBI Taxonomy" id="183260"/>
    <lineage>
        <taxon>Eukaryota</taxon>
        <taxon>Viridiplantae</taxon>
        <taxon>Streptophyta</taxon>
        <taxon>Embryophyta</taxon>
        <taxon>Tracheophyta</taxon>
        <taxon>Spermatophyta</taxon>
        <taxon>Magnoliopsida</taxon>
        <taxon>eudicotyledons</taxon>
        <taxon>Gunneridae</taxon>
        <taxon>Pentapetalae</taxon>
        <taxon>rosids</taxon>
        <taxon>malvids</taxon>
        <taxon>Malvales</taxon>
        <taxon>Malvaceae</taxon>
        <taxon>Malvoideae</taxon>
        <taxon>Hibiscus</taxon>
    </lineage>
</organism>
<dbReference type="InterPro" id="IPR044821">
    <property type="entry name" value="At1g28695/At4g15970-like"/>
</dbReference>
<reference evidence="3 4" key="1">
    <citation type="journal article" date="2024" name="G3 (Bethesda)">
        <title>Genome assembly of Hibiscus sabdariffa L. provides insights into metabolisms of medicinal natural products.</title>
        <authorList>
            <person name="Kim T."/>
        </authorList>
    </citation>
    <scope>NUCLEOTIDE SEQUENCE [LARGE SCALE GENOMIC DNA]</scope>
    <source>
        <strain evidence="3">TK-2024</strain>
        <tissue evidence="3">Old leaves</tissue>
    </source>
</reference>
<protein>
    <recommendedName>
        <fullName evidence="2">Nucleotide-diphospho-sugar transferase domain-containing protein</fullName>
    </recommendedName>
</protein>
<sequence>MKELRRSSRPPCCLIVSLMFFIFLCLIFHHFSSYPNTQSLAVSKPMLLSSQHDLERKTLLQALRKASMSDRTVILTVVNKNWAKPASILDLFLESFRIGEGTKHLLNHLLIVAEDSRAFRYCKSKHPHCFQLENLTKKLSKTPPRTQGNLMFSPSRLILLTQVIGLGYNVAFTNADVMWLRNPLSTLVPSSELSVACELYPIDAKTFGIKGEGGFFHLKADARTYEFINTCNLNRVLYPDQHHQSLCKILDTEKYIDAIGVNLSYFREENFCRLCLPCDLNLVHTVQANCCENIDSKIHDLKLVLDDWRNFVQLSATASNVSSKRPPLSWRAPERCIA</sequence>
<feature type="transmembrane region" description="Helical" evidence="1">
    <location>
        <begin position="12"/>
        <end position="31"/>
    </location>
</feature>
<name>A0ABR2DB41_9ROSI</name>
<accession>A0ABR2DB41</accession>
<proteinExistence type="predicted"/>